<evidence type="ECO:0000256" key="7">
    <source>
        <dbReference type="ARBA" id="ARBA00023242"/>
    </source>
</evidence>
<dbReference type="Pfam" id="PF13359">
    <property type="entry name" value="DDE_Tnp_4"/>
    <property type="match status" value="1"/>
</dbReference>
<evidence type="ECO:0000256" key="3">
    <source>
        <dbReference type="ARBA" id="ARBA00006958"/>
    </source>
</evidence>
<evidence type="ECO:0000313" key="10">
    <source>
        <dbReference type="EMBL" id="KAK6161944.1"/>
    </source>
</evidence>
<evidence type="ECO:0000256" key="6">
    <source>
        <dbReference type="ARBA" id="ARBA00022801"/>
    </source>
</evidence>
<evidence type="ECO:0000259" key="9">
    <source>
        <dbReference type="Pfam" id="PF26138"/>
    </source>
</evidence>
<comment type="subcellular location">
    <subcellularLocation>
        <location evidence="2">Nucleus</location>
    </subcellularLocation>
</comment>
<reference evidence="10 11" key="1">
    <citation type="journal article" date="2021" name="Comput. Struct. Biotechnol. J.">
        <title>De novo genome assembly of the potent medicinal plant Rehmannia glutinosa using nanopore technology.</title>
        <authorList>
            <person name="Ma L."/>
            <person name="Dong C."/>
            <person name="Song C."/>
            <person name="Wang X."/>
            <person name="Zheng X."/>
            <person name="Niu Y."/>
            <person name="Chen S."/>
            <person name="Feng W."/>
        </authorList>
    </citation>
    <scope>NUCLEOTIDE SEQUENCE [LARGE SCALE GENOMIC DNA]</scope>
    <source>
        <strain evidence="10">DH-2019</strain>
    </source>
</reference>
<feature type="domain" description="DUF8040" evidence="9">
    <location>
        <begin position="45"/>
        <end position="131"/>
    </location>
</feature>
<keyword evidence="7" id="KW-0539">Nucleus</keyword>
<dbReference type="InterPro" id="IPR027806">
    <property type="entry name" value="HARBI1_dom"/>
</dbReference>
<dbReference type="EMBL" id="JABTTQ020000002">
    <property type="protein sequence ID" value="KAK6161944.1"/>
    <property type="molecule type" value="Genomic_DNA"/>
</dbReference>
<dbReference type="InterPro" id="IPR058353">
    <property type="entry name" value="DUF8040"/>
</dbReference>
<dbReference type="Pfam" id="PF26138">
    <property type="entry name" value="DUF8040"/>
    <property type="match status" value="1"/>
</dbReference>
<evidence type="ECO:0000256" key="5">
    <source>
        <dbReference type="ARBA" id="ARBA00022723"/>
    </source>
</evidence>
<comment type="cofactor">
    <cofactor evidence="1">
        <name>a divalent metal cation</name>
        <dbReference type="ChEBI" id="CHEBI:60240"/>
    </cofactor>
</comment>
<evidence type="ECO:0000313" key="11">
    <source>
        <dbReference type="Proteomes" id="UP001318860"/>
    </source>
</evidence>
<evidence type="ECO:0000256" key="1">
    <source>
        <dbReference type="ARBA" id="ARBA00001968"/>
    </source>
</evidence>
<keyword evidence="6" id="KW-0378">Hydrolase</keyword>
<sequence>MLESFFLVNLLIRRNCNRSRNQLVRRTRGIRYVMANRIPKQVEHLNDLIAISDVDCSENLRMTRGAFVRLCFLLRHVGGLTDSRYESVSNKVVLFLSVIAHHKKIRVVKFDFMRSGQTVSKHIHDVLNVVLKLHNILLVSPEPVDASCTNGWKWFKGCLGALDDTYIKVKVAETDKSRYRTRKCDITVNVLGVCDRNMKFIYVLSGWEGSTADCRVLRDAVNRRAMVNVLAGNFYLCDNGYTNGVRYHLNEWGEGSSVPQNSQEFFNMNYSKARNVIERTFGLLKKRWAILRSQTFCDIKIQNRVIMACALLHNFIRSELSIDPLEELLDEESDEEHEDDLDLDYIDVVEASQAWFDWRDNLACSMFNGWRGLN</sequence>
<feature type="domain" description="DDE Tnp4" evidence="8">
    <location>
        <begin position="165"/>
        <end position="314"/>
    </location>
</feature>
<keyword evidence="11" id="KW-1185">Reference proteome</keyword>
<name>A0ABR0XRX5_REHGL</name>
<proteinExistence type="inferred from homology"/>
<organism evidence="10 11">
    <name type="scientific">Rehmannia glutinosa</name>
    <name type="common">Chinese foxglove</name>
    <dbReference type="NCBI Taxonomy" id="99300"/>
    <lineage>
        <taxon>Eukaryota</taxon>
        <taxon>Viridiplantae</taxon>
        <taxon>Streptophyta</taxon>
        <taxon>Embryophyta</taxon>
        <taxon>Tracheophyta</taxon>
        <taxon>Spermatophyta</taxon>
        <taxon>Magnoliopsida</taxon>
        <taxon>eudicotyledons</taxon>
        <taxon>Gunneridae</taxon>
        <taxon>Pentapetalae</taxon>
        <taxon>asterids</taxon>
        <taxon>lamiids</taxon>
        <taxon>Lamiales</taxon>
        <taxon>Orobanchaceae</taxon>
        <taxon>Rehmannieae</taxon>
        <taxon>Rehmannia</taxon>
    </lineage>
</organism>
<dbReference type="PANTHER" id="PTHR22930:SF293">
    <property type="entry name" value="PROTEIN ALP1-LIKE"/>
    <property type="match status" value="1"/>
</dbReference>
<keyword evidence="5" id="KW-0479">Metal-binding</keyword>
<comment type="caution">
    <text evidence="10">The sequence shown here is derived from an EMBL/GenBank/DDBJ whole genome shotgun (WGS) entry which is preliminary data.</text>
</comment>
<evidence type="ECO:0008006" key="12">
    <source>
        <dbReference type="Google" id="ProtNLM"/>
    </source>
</evidence>
<keyword evidence="4" id="KW-0540">Nuclease</keyword>
<dbReference type="PANTHER" id="PTHR22930">
    <property type="match status" value="1"/>
</dbReference>
<evidence type="ECO:0000256" key="2">
    <source>
        <dbReference type="ARBA" id="ARBA00004123"/>
    </source>
</evidence>
<evidence type="ECO:0000256" key="4">
    <source>
        <dbReference type="ARBA" id="ARBA00022722"/>
    </source>
</evidence>
<dbReference type="InterPro" id="IPR045249">
    <property type="entry name" value="HARBI1-like"/>
</dbReference>
<gene>
    <name evidence="10" type="ORF">DH2020_001785</name>
</gene>
<evidence type="ECO:0000259" key="8">
    <source>
        <dbReference type="Pfam" id="PF13359"/>
    </source>
</evidence>
<accession>A0ABR0XRX5</accession>
<comment type="similarity">
    <text evidence="3">Belongs to the HARBI1 family.</text>
</comment>
<dbReference type="Proteomes" id="UP001318860">
    <property type="component" value="Unassembled WGS sequence"/>
</dbReference>
<protein>
    <recommendedName>
        <fullName evidence="12">DDE Tnp4 domain-containing protein</fullName>
    </recommendedName>
</protein>